<evidence type="ECO:0000256" key="4">
    <source>
        <dbReference type="ARBA" id="ARBA00022679"/>
    </source>
</evidence>
<evidence type="ECO:0000313" key="12">
    <source>
        <dbReference type="EMBL" id="EST44485.1"/>
    </source>
</evidence>
<comment type="similarity">
    <text evidence="2">Belongs to the class-V pyridoxal-phosphate-dependent aminotransferase family. NifS/IscS subfamily.</text>
</comment>
<dbReference type="Gene3D" id="3.40.640.10">
    <property type="entry name" value="Type I PLP-dependent aspartate aminotransferase-like (Major domain)"/>
    <property type="match status" value="1"/>
</dbReference>
<dbReference type="PIRSF" id="PIRSF005572">
    <property type="entry name" value="NifS"/>
    <property type="match status" value="1"/>
</dbReference>
<comment type="cofactor">
    <cofactor evidence="1 9">
        <name>pyridoxal 5'-phosphate</name>
        <dbReference type="ChEBI" id="CHEBI:597326"/>
    </cofactor>
</comment>
<gene>
    <name evidence="11" type="ORF">SS50377_15482</name>
    <name evidence="13" type="ORF">SS50377_24676</name>
</gene>
<name>K7RUI6_9EUKA</name>
<dbReference type="InterPro" id="IPR020578">
    <property type="entry name" value="Aminotrans_V_PyrdxlP_BS"/>
</dbReference>
<dbReference type="Pfam" id="PF00266">
    <property type="entry name" value="Aminotran_5"/>
    <property type="match status" value="1"/>
</dbReference>
<sequence length="399" mass="43802">MIYLDNQATTPIDPRVLEKIVPYLTENFANCHSQHQLGRQMNSAVDVARQQVASLIGAKPSEIIFTSGATESNNIAVKGAARYAQKKHVITSTIEHKCVLESVRALEAEGYQTHFINVDDKGLIKMDEFKEACDRFKNDIGVVSIMAANNEMGSIQDIQELGKISKRAGAVFHTDCAQAAGKIALNTENIDLMSISGHKIYGPKGVGALYVKRRTRLNPLFSGGGQEQNIRPGTLPVFLVVGLGEAAEISQKQLVSDHKHYESLYNYASDKINKLEHVKFNGPDDKTKRLLNCMNVSFLGVEGESLMMAIDDDVCVSTGSACTSQSLEPSHVLHAMDIPAEAAHTSVRMGFSRWTTKKDVDEGLDKIISEVNRLRDISIVWDLMKQGKNLNDVGAFGSH</sequence>
<dbReference type="SUPFAM" id="SSF53383">
    <property type="entry name" value="PLP-dependent transferases"/>
    <property type="match status" value="1"/>
</dbReference>
<dbReference type="InterPro" id="IPR015422">
    <property type="entry name" value="PyrdxlP-dep_Trfase_small"/>
</dbReference>
<evidence type="ECO:0000313" key="11">
    <source>
        <dbReference type="EMBL" id="AFV80043.1"/>
    </source>
</evidence>
<dbReference type="GO" id="GO:0046872">
    <property type="term" value="F:metal ion binding"/>
    <property type="evidence" value="ECO:0007669"/>
    <property type="project" value="UniProtKB-KW"/>
</dbReference>
<keyword evidence="6" id="KW-0663">Pyridoxal phosphate</keyword>
<dbReference type="GO" id="GO:0016226">
    <property type="term" value="P:iron-sulfur cluster assembly"/>
    <property type="evidence" value="ECO:0007669"/>
    <property type="project" value="TreeGrafter"/>
</dbReference>
<feature type="domain" description="Aminotransferase class V" evidence="10">
    <location>
        <begin position="2"/>
        <end position="361"/>
    </location>
</feature>
<dbReference type="EMBL" id="KI546115">
    <property type="protein sequence ID" value="EST44485.1"/>
    <property type="molecule type" value="Genomic_DNA"/>
</dbReference>
<dbReference type="FunFam" id="3.40.640.10:FF:000003">
    <property type="entry name" value="Cysteine desulfurase IscS"/>
    <property type="match status" value="1"/>
</dbReference>
<evidence type="ECO:0000256" key="2">
    <source>
        <dbReference type="ARBA" id="ARBA00006490"/>
    </source>
</evidence>
<keyword evidence="7" id="KW-0408">Iron</keyword>
<evidence type="ECO:0000256" key="8">
    <source>
        <dbReference type="ARBA" id="ARBA00023014"/>
    </source>
</evidence>
<protein>
    <recommendedName>
        <fullName evidence="3">cysteine desulfurase</fullName>
        <ecNumber evidence="3">2.8.1.7</ecNumber>
    </recommendedName>
</protein>
<proteinExistence type="inferred from homology"/>
<dbReference type="InterPro" id="IPR016454">
    <property type="entry name" value="Cysteine_dSase"/>
</dbReference>
<dbReference type="Gene3D" id="1.10.260.50">
    <property type="match status" value="1"/>
</dbReference>
<dbReference type="AlphaFoldDB" id="K7RUI6"/>
<dbReference type="EC" id="2.8.1.7" evidence="3"/>
<keyword evidence="14" id="KW-1185">Reference proteome</keyword>
<keyword evidence="4" id="KW-0808">Transferase</keyword>
<dbReference type="InterPro" id="IPR000192">
    <property type="entry name" value="Aminotrans_V_dom"/>
</dbReference>
<dbReference type="GO" id="GO:0031071">
    <property type="term" value="F:cysteine desulfurase activity"/>
    <property type="evidence" value="ECO:0007669"/>
    <property type="project" value="UniProtKB-EC"/>
</dbReference>
<dbReference type="InterPro" id="IPR015421">
    <property type="entry name" value="PyrdxlP-dep_Trfase_major"/>
</dbReference>
<reference evidence="13" key="3">
    <citation type="submission" date="2020-12" db="EMBL/GenBank/DDBJ databases">
        <title>New Spironucleus salmonicida genome in near-complete chromosomes.</title>
        <authorList>
            <person name="Xu F."/>
            <person name="Kurt Z."/>
            <person name="Jimenez-Gonzalez A."/>
            <person name="Astvaldsson A."/>
            <person name="Andersson J.O."/>
            <person name="Svard S.G."/>
        </authorList>
    </citation>
    <scope>NUCLEOTIDE SEQUENCE</scope>
    <source>
        <strain evidence="13">ATCC 50377</strain>
    </source>
</reference>
<dbReference type="VEuPathDB" id="GiardiaDB:SS50377_24676"/>
<evidence type="ECO:0000259" key="10">
    <source>
        <dbReference type="Pfam" id="PF00266"/>
    </source>
</evidence>
<dbReference type="GO" id="GO:0005739">
    <property type="term" value="C:mitochondrion"/>
    <property type="evidence" value="ECO:0007669"/>
    <property type="project" value="TreeGrafter"/>
</dbReference>
<dbReference type="EMBL" id="JX549068">
    <property type="protein sequence ID" value="AFV80043.1"/>
    <property type="molecule type" value="Genomic_DNA"/>
</dbReference>
<evidence type="ECO:0000313" key="14">
    <source>
        <dbReference type="Proteomes" id="UP000018208"/>
    </source>
</evidence>
<dbReference type="Proteomes" id="UP000018208">
    <property type="component" value="Unassembled WGS sequence"/>
</dbReference>
<evidence type="ECO:0000313" key="13">
    <source>
        <dbReference type="EMBL" id="KAH0572565.1"/>
    </source>
</evidence>
<accession>K7RUI6</accession>
<keyword evidence="5" id="KW-0479">Metal-binding</keyword>
<dbReference type="PANTHER" id="PTHR11601">
    <property type="entry name" value="CYSTEINE DESULFURYLASE FAMILY MEMBER"/>
    <property type="match status" value="1"/>
</dbReference>
<evidence type="ECO:0000256" key="6">
    <source>
        <dbReference type="ARBA" id="ARBA00022898"/>
    </source>
</evidence>
<reference evidence="12 13" key="2">
    <citation type="journal article" date="2014" name="PLoS Genet.">
        <title>The Genome of Spironucleus salmonicida Highlights a Fish Pathogen Adapted to Fluctuating Environments.</title>
        <authorList>
            <person name="Xu F."/>
            <person name="Jerlstrom-Hultqvist J."/>
            <person name="Einarsson E."/>
            <person name="Astvaldsson A."/>
            <person name="Svard S.G."/>
            <person name="Andersson J.O."/>
        </authorList>
    </citation>
    <scope>NUCLEOTIDE SEQUENCE</scope>
    <source>
        <strain evidence="13">ATCC 50377</strain>
    </source>
</reference>
<dbReference type="GO" id="GO:0051536">
    <property type="term" value="F:iron-sulfur cluster binding"/>
    <property type="evidence" value="ECO:0007669"/>
    <property type="project" value="UniProtKB-KW"/>
</dbReference>
<evidence type="ECO:0000256" key="7">
    <source>
        <dbReference type="ARBA" id="ARBA00023004"/>
    </source>
</evidence>
<evidence type="ECO:0000256" key="9">
    <source>
        <dbReference type="RuleBase" id="RU004504"/>
    </source>
</evidence>
<dbReference type="Gene3D" id="3.90.1150.10">
    <property type="entry name" value="Aspartate Aminotransferase, domain 1"/>
    <property type="match status" value="1"/>
</dbReference>
<dbReference type="EMBL" id="AUWU02000005">
    <property type="protein sequence ID" value="KAH0572565.1"/>
    <property type="molecule type" value="Genomic_DNA"/>
</dbReference>
<evidence type="ECO:0000256" key="3">
    <source>
        <dbReference type="ARBA" id="ARBA00012239"/>
    </source>
</evidence>
<dbReference type="GO" id="GO:0005829">
    <property type="term" value="C:cytosol"/>
    <property type="evidence" value="ECO:0007669"/>
    <property type="project" value="TreeGrafter"/>
</dbReference>
<dbReference type="OrthoDB" id="10250117at2759"/>
<reference evidence="11" key="1">
    <citation type="journal article" date="2013" name="Nat. Commun.">
        <title>Hydrogenosomes in the diplomonad Spironucleus salmonicida.</title>
        <authorList>
            <person name="Jerlstrom-Hultqvist J."/>
            <person name="Einarsson E."/>
            <person name="Xu F."/>
            <person name="Hjort K."/>
            <person name="Ek B."/>
            <person name="Steinhauf D."/>
            <person name="Hultenby K."/>
            <person name="Bergquist J."/>
            <person name="Andersson J.O."/>
            <person name="Svard S.G."/>
        </authorList>
    </citation>
    <scope>NUCLEOTIDE SEQUENCE</scope>
    <source>
        <strain evidence="11">ATCC 50377</strain>
    </source>
</reference>
<dbReference type="PROSITE" id="PS00595">
    <property type="entry name" value="AA_TRANSFER_CLASS_5"/>
    <property type="match status" value="1"/>
</dbReference>
<evidence type="ECO:0000256" key="1">
    <source>
        <dbReference type="ARBA" id="ARBA00001933"/>
    </source>
</evidence>
<keyword evidence="8" id="KW-0411">Iron-sulfur</keyword>
<dbReference type="InterPro" id="IPR015424">
    <property type="entry name" value="PyrdxlP-dep_Trfase"/>
</dbReference>
<organism evidence="11">
    <name type="scientific">Spironucleus salmonicida</name>
    <dbReference type="NCBI Taxonomy" id="348837"/>
    <lineage>
        <taxon>Eukaryota</taxon>
        <taxon>Metamonada</taxon>
        <taxon>Diplomonadida</taxon>
        <taxon>Hexamitidae</taxon>
        <taxon>Hexamitinae</taxon>
        <taxon>Spironucleus</taxon>
    </lineage>
</organism>
<dbReference type="PANTHER" id="PTHR11601:SF34">
    <property type="entry name" value="CYSTEINE DESULFURASE"/>
    <property type="match status" value="1"/>
</dbReference>
<evidence type="ECO:0000256" key="5">
    <source>
        <dbReference type="ARBA" id="ARBA00022723"/>
    </source>
</evidence>